<evidence type="ECO:0000256" key="1">
    <source>
        <dbReference type="ARBA" id="ARBA00004123"/>
    </source>
</evidence>
<keyword evidence="9" id="KW-1185">Reference proteome</keyword>
<dbReference type="GO" id="GO:0000055">
    <property type="term" value="P:ribosomal large subunit export from nucleus"/>
    <property type="evidence" value="ECO:0007669"/>
    <property type="project" value="TreeGrafter"/>
</dbReference>
<comment type="subcellular location">
    <subcellularLocation>
        <location evidence="2">Cytoplasm</location>
    </subcellularLocation>
    <subcellularLocation>
        <location evidence="1">Nucleus</location>
    </subcellularLocation>
</comment>
<evidence type="ECO:0000256" key="5">
    <source>
        <dbReference type="ARBA" id="ARBA00022517"/>
    </source>
</evidence>
<evidence type="ECO:0000313" key="9">
    <source>
        <dbReference type="Proteomes" id="UP000019478"/>
    </source>
</evidence>
<dbReference type="GO" id="GO:0030687">
    <property type="term" value="C:preribosome, large subunit precursor"/>
    <property type="evidence" value="ECO:0007669"/>
    <property type="project" value="TreeGrafter"/>
</dbReference>
<reference evidence="8 9" key="1">
    <citation type="submission" date="2013-03" db="EMBL/GenBank/DDBJ databases">
        <title>The Genome Sequence of Capronia epimyces CBS 606.96.</title>
        <authorList>
            <consortium name="The Broad Institute Genomics Platform"/>
            <person name="Cuomo C."/>
            <person name="de Hoog S."/>
            <person name="Gorbushina A."/>
            <person name="Walker B."/>
            <person name="Young S.K."/>
            <person name="Zeng Q."/>
            <person name="Gargeya S."/>
            <person name="Fitzgerald M."/>
            <person name="Haas B."/>
            <person name="Abouelleil A."/>
            <person name="Allen A.W."/>
            <person name="Alvarado L."/>
            <person name="Arachchi H.M."/>
            <person name="Berlin A.M."/>
            <person name="Chapman S.B."/>
            <person name="Gainer-Dewar J."/>
            <person name="Goldberg J."/>
            <person name="Griggs A."/>
            <person name="Gujja S."/>
            <person name="Hansen M."/>
            <person name="Howarth C."/>
            <person name="Imamovic A."/>
            <person name="Ireland A."/>
            <person name="Larimer J."/>
            <person name="McCowan C."/>
            <person name="Murphy C."/>
            <person name="Pearson M."/>
            <person name="Poon T.W."/>
            <person name="Priest M."/>
            <person name="Roberts A."/>
            <person name="Saif S."/>
            <person name="Shea T."/>
            <person name="Sisk P."/>
            <person name="Sykes S."/>
            <person name="Wortman J."/>
            <person name="Nusbaum C."/>
            <person name="Birren B."/>
        </authorList>
    </citation>
    <scope>NUCLEOTIDE SEQUENCE [LARGE SCALE GENOMIC DNA]</scope>
    <source>
        <strain evidence="8 9">CBS 606.96</strain>
    </source>
</reference>
<dbReference type="RefSeq" id="XP_007733016.1">
    <property type="nucleotide sequence ID" value="XM_007734826.1"/>
</dbReference>
<feature type="compositionally biased region" description="Polar residues" evidence="7">
    <location>
        <begin position="10"/>
        <end position="27"/>
    </location>
</feature>
<dbReference type="InterPro" id="IPR053278">
    <property type="entry name" value="Pre-60S_factor_ECM1"/>
</dbReference>
<feature type="region of interest" description="Disordered" evidence="7">
    <location>
        <begin position="1"/>
        <end position="83"/>
    </location>
</feature>
<evidence type="ECO:0000256" key="4">
    <source>
        <dbReference type="ARBA" id="ARBA00022490"/>
    </source>
</evidence>
<evidence type="ECO:0000256" key="3">
    <source>
        <dbReference type="ARBA" id="ARBA00022448"/>
    </source>
</evidence>
<evidence type="ECO:0000256" key="6">
    <source>
        <dbReference type="ARBA" id="ARBA00023242"/>
    </source>
</evidence>
<dbReference type="AlphaFoldDB" id="W9Y491"/>
<gene>
    <name evidence="8" type="ORF">A1O3_04698</name>
</gene>
<evidence type="ECO:0000313" key="8">
    <source>
        <dbReference type="EMBL" id="EXJ84031.1"/>
    </source>
</evidence>
<dbReference type="Proteomes" id="UP000019478">
    <property type="component" value="Unassembled WGS sequence"/>
</dbReference>
<protein>
    <recommendedName>
        <fullName evidence="10">Ribosome biogenesis protein Alb1</fullName>
    </recommendedName>
</protein>
<evidence type="ECO:0008006" key="10">
    <source>
        <dbReference type="Google" id="ProtNLM"/>
    </source>
</evidence>
<feature type="compositionally biased region" description="Basic residues" evidence="7">
    <location>
        <begin position="57"/>
        <end position="73"/>
    </location>
</feature>
<evidence type="ECO:0000256" key="7">
    <source>
        <dbReference type="SAM" id="MobiDB-lite"/>
    </source>
</evidence>
<keyword evidence="6" id="KW-0539">Nucleus</keyword>
<feature type="compositionally biased region" description="Basic and acidic residues" evidence="7">
    <location>
        <begin position="29"/>
        <end position="39"/>
    </location>
</feature>
<dbReference type="Pfam" id="PF09135">
    <property type="entry name" value="Alb1"/>
    <property type="match status" value="1"/>
</dbReference>
<dbReference type="GO" id="GO:0005737">
    <property type="term" value="C:cytoplasm"/>
    <property type="evidence" value="ECO:0007669"/>
    <property type="project" value="UniProtKB-SubCell"/>
</dbReference>
<organism evidence="8 9">
    <name type="scientific">Capronia epimyces CBS 606.96</name>
    <dbReference type="NCBI Taxonomy" id="1182542"/>
    <lineage>
        <taxon>Eukaryota</taxon>
        <taxon>Fungi</taxon>
        <taxon>Dikarya</taxon>
        <taxon>Ascomycota</taxon>
        <taxon>Pezizomycotina</taxon>
        <taxon>Eurotiomycetes</taxon>
        <taxon>Chaetothyriomycetidae</taxon>
        <taxon>Chaetothyriales</taxon>
        <taxon>Herpotrichiellaceae</taxon>
        <taxon>Capronia</taxon>
    </lineage>
</organism>
<dbReference type="OrthoDB" id="5304887at2759"/>
<evidence type="ECO:0000256" key="2">
    <source>
        <dbReference type="ARBA" id="ARBA00004496"/>
    </source>
</evidence>
<keyword evidence="3" id="KW-0813">Transport</keyword>
<keyword evidence="5" id="KW-0690">Ribosome biogenesis</keyword>
<accession>W9Y491</accession>
<comment type="caution">
    <text evidence="8">The sequence shown here is derived from an EMBL/GenBank/DDBJ whole genome shotgun (WGS) entry which is preliminary data.</text>
</comment>
<proteinExistence type="predicted"/>
<dbReference type="PANTHER" id="PTHR28280">
    <property type="entry name" value="SHUTTLING PRE-60S FACTOR ECM1"/>
    <property type="match status" value="1"/>
</dbReference>
<dbReference type="eggNOG" id="ENOG502SC3P">
    <property type="taxonomic scope" value="Eukaryota"/>
</dbReference>
<dbReference type="GO" id="GO:0005730">
    <property type="term" value="C:nucleolus"/>
    <property type="evidence" value="ECO:0007669"/>
    <property type="project" value="TreeGrafter"/>
</dbReference>
<dbReference type="HOGENOM" id="CLU_085138_1_0_1"/>
<name>W9Y491_9EURO</name>
<sequence length="191" mass="21247">MGKTGKVKQKSTANPRSRASKRATSPSIDVDKSLKDTPRASDATPILSAHPNGGVTKPKRKQKQLTRGQRKRHEKELARAQAVQDHLAKKVNDATVKLKKRRERKGVWDEVNSTTKFEQTRAILDEATDQPEGSEWEDEVMEEVDIVQQSDLKIIEGSFLPSKTPASKLVVVDRTVSAHATDVEDEADKIT</sequence>
<keyword evidence="4" id="KW-0963">Cytoplasm</keyword>
<dbReference type="PANTHER" id="PTHR28280:SF1">
    <property type="entry name" value="SHUTTLING PRE-60S FACTOR ECM1"/>
    <property type="match status" value="1"/>
</dbReference>
<dbReference type="InterPro" id="IPR022784">
    <property type="entry name" value="Ribosome_bgen_Alb1"/>
</dbReference>
<dbReference type="EMBL" id="AMGY01000004">
    <property type="protein sequence ID" value="EXJ84031.1"/>
    <property type="molecule type" value="Genomic_DNA"/>
</dbReference>
<dbReference type="GeneID" id="19168816"/>